<sequence length="158" mass="18296">MVGINIRLRLENFIVDAHQQDILGNYFDTLRRQDDVNNPCAMLHRIQAFLTTSPPMFGQLERQLVDFDFDVSRATLQRITDDCVNVGGGRVIPRFLQLARVLESRDHPLCLALLSVVKDEYTLLVAALAQIAAMEEELAGHHISRREWRQRMQRRRND</sequence>
<dbReference type="SUPFAM" id="SSF47226">
    <property type="entry name" value="Histidine-containing phosphotransfer domain, HPT domain"/>
    <property type="match status" value="1"/>
</dbReference>
<protein>
    <submittedName>
        <fullName evidence="1">Uncharacterized protein</fullName>
    </submittedName>
</protein>
<dbReference type="Proteomes" id="UP001497516">
    <property type="component" value="Chromosome 2"/>
</dbReference>
<name>A0AAV2D5K5_9ROSI</name>
<accession>A0AAV2D5K5</accession>
<gene>
    <name evidence="1" type="ORF">LTRI10_LOCUS10949</name>
</gene>
<proteinExistence type="predicted"/>
<keyword evidence="2" id="KW-1185">Reference proteome</keyword>
<organism evidence="1 2">
    <name type="scientific">Linum trigynum</name>
    <dbReference type="NCBI Taxonomy" id="586398"/>
    <lineage>
        <taxon>Eukaryota</taxon>
        <taxon>Viridiplantae</taxon>
        <taxon>Streptophyta</taxon>
        <taxon>Embryophyta</taxon>
        <taxon>Tracheophyta</taxon>
        <taxon>Spermatophyta</taxon>
        <taxon>Magnoliopsida</taxon>
        <taxon>eudicotyledons</taxon>
        <taxon>Gunneridae</taxon>
        <taxon>Pentapetalae</taxon>
        <taxon>rosids</taxon>
        <taxon>fabids</taxon>
        <taxon>Malpighiales</taxon>
        <taxon>Linaceae</taxon>
        <taxon>Linum</taxon>
    </lineage>
</organism>
<reference evidence="1 2" key="1">
    <citation type="submission" date="2024-04" db="EMBL/GenBank/DDBJ databases">
        <authorList>
            <person name="Fracassetti M."/>
        </authorList>
    </citation>
    <scope>NUCLEOTIDE SEQUENCE [LARGE SCALE GENOMIC DNA]</scope>
</reference>
<dbReference type="GO" id="GO:0000160">
    <property type="term" value="P:phosphorelay signal transduction system"/>
    <property type="evidence" value="ECO:0007669"/>
    <property type="project" value="InterPro"/>
</dbReference>
<dbReference type="AlphaFoldDB" id="A0AAV2D5K5"/>
<evidence type="ECO:0000313" key="1">
    <source>
        <dbReference type="EMBL" id="CAL1367111.1"/>
    </source>
</evidence>
<dbReference type="InterPro" id="IPR036641">
    <property type="entry name" value="HPT_dom_sf"/>
</dbReference>
<dbReference type="Gene3D" id="1.20.120.160">
    <property type="entry name" value="HPT domain"/>
    <property type="match status" value="1"/>
</dbReference>
<evidence type="ECO:0000313" key="2">
    <source>
        <dbReference type="Proteomes" id="UP001497516"/>
    </source>
</evidence>
<dbReference type="EMBL" id="OZ034815">
    <property type="protein sequence ID" value="CAL1367111.1"/>
    <property type="molecule type" value="Genomic_DNA"/>
</dbReference>